<keyword evidence="4 7" id="KW-0560">Oxidoreductase</keyword>
<dbReference type="PANTHER" id="PTHR11011:SF84">
    <property type="entry name" value="ACYL-COA REDUCTASE-LIKE PROTEIN, PUTATIVE-RELATED"/>
    <property type="match status" value="1"/>
</dbReference>
<organism evidence="7 8">
    <name type="scientific">Rosa chinensis</name>
    <name type="common">China rose</name>
    <dbReference type="NCBI Taxonomy" id="74649"/>
    <lineage>
        <taxon>Eukaryota</taxon>
        <taxon>Viridiplantae</taxon>
        <taxon>Streptophyta</taxon>
        <taxon>Embryophyta</taxon>
        <taxon>Tracheophyta</taxon>
        <taxon>Spermatophyta</taxon>
        <taxon>Magnoliopsida</taxon>
        <taxon>eudicotyledons</taxon>
        <taxon>Gunneridae</taxon>
        <taxon>Pentapetalae</taxon>
        <taxon>rosids</taxon>
        <taxon>fabids</taxon>
        <taxon>Rosales</taxon>
        <taxon>Rosaceae</taxon>
        <taxon>Rosoideae</taxon>
        <taxon>Rosoideae incertae sedis</taxon>
        <taxon>Rosa</taxon>
    </lineage>
</organism>
<dbReference type="InterPro" id="IPR013120">
    <property type="entry name" value="FAR_NAD-bd"/>
</dbReference>
<comment type="function">
    <text evidence="4">Catalyzes the reduction of fatty acyl-CoA to fatty alcohols.</text>
</comment>
<dbReference type="GO" id="GO:0035336">
    <property type="term" value="P:long-chain fatty-acyl-CoA metabolic process"/>
    <property type="evidence" value="ECO:0007669"/>
    <property type="project" value="TreeGrafter"/>
</dbReference>
<name>A0A2P6P784_ROSCH</name>
<comment type="catalytic activity">
    <reaction evidence="4">
        <text>a long-chain fatty acyl-CoA + 2 NADPH + 2 H(+) = a long-chain primary fatty alcohol + 2 NADP(+) + CoA</text>
        <dbReference type="Rhea" id="RHEA:52716"/>
        <dbReference type="ChEBI" id="CHEBI:15378"/>
        <dbReference type="ChEBI" id="CHEBI:57287"/>
        <dbReference type="ChEBI" id="CHEBI:57783"/>
        <dbReference type="ChEBI" id="CHEBI:58349"/>
        <dbReference type="ChEBI" id="CHEBI:77396"/>
        <dbReference type="ChEBI" id="CHEBI:83139"/>
        <dbReference type="EC" id="1.2.1.84"/>
    </reaction>
</comment>
<evidence type="ECO:0000259" key="5">
    <source>
        <dbReference type="Pfam" id="PF03015"/>
    </source>
</evidence>
<evidence type="ECO:0000313" key="8">
    <source>
        <dbReference type="Proteomes" id="UP000238479"/>
    </source>
</evidence>
<keyword evidence="8" id="KW-1185">Reference proteome</keyword>
<evidence type="ECO:0000256" key="3">
    <source>
        <dbReference type="ARBA" id="ARBA00023098"/>
    </source>
</evidence>
<gene>
    <name evidence="7" type="ORF">RchiOBHm_Chr7g0198821</name>
</gene>
<dbReference type="Pfam" id="PF07993">
    <property type="entry name" value="NAD_binding_4"/>
    <property type="match status" value="2"/>
</dbReference>
<keyword evidence="4" id="KW-0521">NADP</keyword>
<evidence type="ECO:0000259" key="6">
    <source>
        <dbReference type="Pfam" id="PF07993"/>
    </source>
</evidence>
<dbReference type="PANTHER" id="PTHR11011">
    <property type="entry name" value="MALE STERILITY PROTEIN 2-RELATED"/>
    <property type="match status" value="1"/>
</dbReference>
<evidence type="ECO:0000256" key="2">
    <source>
        <dbReference type="ARBA" id="ARBA00022516"/>
    </source>
</evidence>
<dbReference type="Pfam" id="PF03015">
    <property type="entry name" value="Sterile"/>
    <property type="match status" value="1"/>
</dbReference>
<dbReference type="SUPFAM" id="SSF51735">
    <property type="entry name" value="NAD(P)-binding Rossmann-fold domains"/>
    <property type="match status" value="1"/>
</dbReference>
<comment type="similarity">
    <text evidence="1 4">Belongs to the fatty acyl-CoA reductase family.</text>
</comment>
<feature type="domain" description="Fatty acyl-CoA reductase C-terminal" evidence="5">
    <location>
        <begin position="584"/>
        <end position="681"/>
    </location>
</feature>
<dbReference type="CDD" id="cd09071">
    <property type="entry name" value="FAR_C"/>
    <property type="match status" value="1"/>
</dbReference>
<feature type="domain" description="Thioester reductase (TE)" evidence="6">
    <location>
        <begin position="17"/>
        <end position="162"/>
    </location>
</feature>
<evidence type="ECO:0000313" key="7">
    <source>
        <dbReference type="EMBL" id="PRQ17790.1"/>
    </source>
</evidence>
<comment type="caution">
    <text evidence="7">The sequence shown here is derived from an EMBL/GenBank/DDBJ whole genome shotgun (WGS) entry which is preliminary data.</text>
</comment>
<dbReference type="GO" id="GO:0102965">
    <property type="term" value="F:alcohol-forming long-chain fatty acyl-CoA reductase activity"/>
    <property type="evidence" value="ECO:0007669"/>
    <property type="project" value="UniProtKB-EC"/>
</dbReference>
<reference evidence="7 8" key="1">
    <citation type="journal article" date="2018" name="Nat. Genet.">
        <title>The Rosa genome provides new insights in the design of modern roses.</title>
        <authorList>
            <person name="Bendahmane M."/>
        </authorList>
    </citation>
    <scope>NUCLEOTIDE SEQUENCE [LARGE SCALE GENOMIC DNA]</scope>
    <source>
        <strain evidence="8">cv. Old Blush</strain>
    </source>
</reference>
<dbReference type="AlphaFoldDB" id="A0A2P6P784"/>
<dbReference type="InterPro" id="IPR033640">
    <property type="entry name" value="FAR_C"/>
</dbReference>
<keyword evidence="3 4" id="KW-0443">Lipid metabolism</keyword>
<dbReference type="GO" id="GO:0080019">
    <property type="term" value="F:alcohol-forming very long-chain fatty acyl-CoA reductase activity"/>
    <property type="evidence" value="ECO:0007669"/>
    <property type="project" value="InterPro"/>
</dbReference>
<dbReference type="STRING" id="74649.A0A2P6P784"/>
<dbReference type="Gene3D" id="3.40.50.720">
    <property type="entry name" value="NAD(P)-binding Rossmann-like Domain"/>
    <property type="match status" value="2"/>
</dbReference>
<feature type="domain" description="Thioester reductase (TE)" evidence="6">
    <location>
        <begin position="397"/>
        <end position="507"/>
    </location>
</feature>
<dbReference type="Gramene" id="PRQ17790">
    <property type="protein sequence ID" value="PRQ17790"/>
    <property type="gene ID" value="RchiOBHm_Chr7g0198821"/>
</dbReference>
<accession>A0A2P6P784</accession>
<evidence type="ECO:0000256" key="4">
    <source>
        <dbReference type="RuleBase" id="RU363097"/>
    </source>
</evidence>
<dbReference type="EMBL" id="PDCK01000045">
    <property type="protein sequence ID" value="PRQ17790.1"/>
    <property type="molecule type" value="Genomic_DNA"/>
</dbReference>
<dbReference type="Proteomes" id="UP000238479">
    <property type="component" value="Chromosome 7"/>
</dbReference>
<sequence>MESDSILGYLQSKTILVTGATGLLGMVFVEKILRVQPNIGKLYLLIRASDANSATHRMRNEIIEKELFRVLREKWGTDFESFISEKVVAIPGDVASAEIGVKGFELRERMCNEIQIILHFAATVDFNDRYDIALDVNTFGVLHVLSFAKKCLKLEMLVHISTGDGEVAYMRFQGGRAYGKAVGSVCEGRVTTMGVLVTQRSDNGVCDCDGDFPLSSLGEGPPFIDHLEDNGEGAVLRDDGTVGINGEDRLWTSHCSEMAAPAWWPMNGLRLVGSLLGRPKLVSQVEARLLWWLTKEGGEIGEWITGIHCGGGSSWFQPITGSLQLLLSLGCRDGDWWEGVAYSDLRWAYGAYVGVGRIGLIPEDSSPMDELRKEITKSDLKVLERNMVVEKLNELKAQNASEKVITNKMKDLGVARSKLYGWPTTYLFTKAMAEAYLEQSKGNLPITIIRTATVTSTYKEPFPGWLQGYRTVDSLIGTFWKGALTCLPMDPTAVMDLIPVDMVANSIITAMVVNANKYLENPEMIYHVGTSLRNPIKMSEWTNFMFQYCTKNPWLYKDGIPIKVEKLRMFTTMAAFRSYMQIRYMLPLEVLKFLNKEFDQYFQELYANYNRKITFAMRLAELYRPFLLYKGIFDDTNLEKLRRIARENYRDAEIFNFDPRCIDWEDYLMRTHIPGLWKHVMIKHSQSQSQSRL</sequence>
<dbReference type="InterPro" id="IPR026055">
    <property type="entry name" value="FAR"/>
</dbReference>
<keyword evidence="2 4" id="KW-0444">Lipid biosynthesis</keyword>
<dbReference type="EC" id="1.2.1.84" evidence="4"/>
<evidence type="ECO:0000256" key="1">
    <source>
        <dbReference type="ARBA" id="ARBA00005928"/>
    </source>
</evidence>
<dbReference type="InterPro" id="IPR036291">
    <property type="entry name" value="NAD(P)-bd_dom_sf"/>
</dbReference>
<protein>
    <recommendedName>
        <fullName evidence="4">Fatty acyl-CoA reductase</fullName>
        <ecNumber evidence="4">1.2.1.84</ecNumber>
    </recommendedName>
</protein>
<dbReference type="GO" id="GO:0010345">
    <property type="term" value="P:suberin biosynthetic process"/>
    <property type="evidence" value="ECO:0007669"/>
    <property type="project" value="TreeGrafter"/>
</dbReference>
<proteinExistence type="inferred from homology"/>